<accession>A0A1R3GSV3</accession>
<keyword evidence="2" id="KW-1185">Reference proteome</keyword>
<gene>
    <name evidence="1" type="ORF">COLO4_33568</name>
</gene>
<reference evidence="2" key="1">
    <citation type="submission" date="2013-09" db="EMBL/GenBank/DDBJ databases">
        <title>Corchorus olitorius genome sequencing.</title>
        <authorList>
            <person name="Alam M."/>
            <person name="Haque M.S."/>
            <person name="Islam M.S."/>
            <person name="Emdad E.M."/>
            <person name="Islam M.M."/>
            <person name="Ahmed B."/>
            <person name="Halim A."/>
            <person name="Hossen Q.M.M."/>
            <person name="Hossain M.Z."/>
            <person name="Ahmed R."/>
            <person name="Khan M.M."/>
            <person name="Islam R."/>
            <person name="Rashid M.M."/>
            <person name="Khan S.A."/>
            <person name="Rahman M.S."/>
            <person name="Alam M."/>
            <person name="Yahiya A.S."/>
            <person name="Khan M.S."/>
            <person name="Azam M.S."/>
            <person name="Haque T."/>
            <person name="Lashkar M.Z.H."/>
            <person name="Akhand A.I."/>
            <person name="Morshed G."/>
            <person name="Roy S."/>
            <person name="Uddin K.S."/>
            <person name="Rabeya T."/>
            <person name="Hossain A.S."/>
            <person name="Chowdhury A."/>
            <person name="Snigdha A.R."/>
            <person name="Mortoza M.S."/>
            <person name="Matin S.A."/>
            <person name="Hoque S.M.E."/>
            <person name="Islam M.K."/>
            <person name="Roy D.K."/>
            <person name="Haider R."/>
            <person name="Moosa M.M."/>
            <person name="Elias S.M."/>
            <person name="Hasan A.M."/>
            <person name="Jahan S."/>
            <person name="Shafiuddin M."/>
            <person name="Mahmood N."/>
            <person name="Shommy N.S."/>
        </authorList>
    </citation>
    <scope>NUCLEOTIDE SEQUENCE [LARGE SCALE GENOMIC DNA]</scope>
    <source>
        <strain evidence="2">cv. O-4</strain>
    </source>
</reference>
<proteinExistence type="predicted"/>
<protein>
    <submittedName>
        <fullName evidence="1">Uncharacterized protein</fullName>
    </submittedName>
</protein>
<dbReference type="EMBL" id="AWUE01021771">
    <property type="protein sequence ID" value="OMO61080.1"/>
    <property type="molecule type" value="Genomic_DNA"/>
</dbReference>
<dbReference type="Proteomes" id="UP000187203">
    <property type="component" value="Unassembled WGS sequence"/>
</dbReference>
<evidence type="ECO:0000313" key="1">
    <source>
        <dbReference type="EMBL" id="OMO61080.1"/>
    </source>
</evidence>
<sequence length="44" mass="5144">MALVILRFETEDCRRHLAHEAEKIAQDNIRSRSLQAMEFGAEEK</sequence>
<name>A0A1R3GSV3_9ROSI</name>
<comment type="caution">
    <text evidence="1">The sequence shown here is derived from an EMBL/GenBank/DDBJ whole genome shotgun (WGS) entry which is preliminary data.</text>
</comment>
<evidence type="ECO:0000313" key="2">
    <source>
        <dbReference type="Proteomes" id="UP000187203"/>
    </source>
</evidence>
<dbReference type="AlphaFoldDB" id="A0A1R3GSV3"/>
<organism evidence="1 2">
    <name type="scientific">Corchorus olitorius</name>
    <dbReference type="NCBI Taxonomy" id="93759"/>
    <lineage>
        <taxon>Eukaryota</taxon>
        <taxon>Viridiplantae</taxon>
        <taxon>Streptophyta</taxon>
        <taxon>Embryophyta</taxon>
        <taxon>Tracheophyta</taxon>
        <taxon>Spermatophyta</taxon>
        <taxon>Magnoliopsida</taxon>
        <taxon>eudicotyledons</taxon>
        <taxon>Gunneridae</taxon>
        <taxon>Pentapetalae</taxon>
        <taxon>rosids</taxon>
        <taxon>malvids</taxon>
        <taxon>Malvales</taxon>
        <taxon>Malvaceae</taxon>
        <taxon>Grewioideae</taxon>
        <taxon>Apeibeae</taxon>
        <taxon>Corchorus</taxon>
    </lineage>
</organism>